<sequence>MLTGCNGTMTSARVLLVEDDERLAELIGEALVRAGYAVESTGRLQDARRMLRRQAPELLLLDLGLPDGDGLETLAQLRAQGESLPVMVMTARDGLDDRVRGLDAGADDYLVKPFAVDELLARCRALLRRPQALGSARLSCSGVSVDSRTRDAAINGQPLALTRRETDLLAALLRHPGTTQARMVLEDAVYSCDDEVGPNALEALVSRLRRKLDGGGARVAIVTVRGLGYQLRALH</sequence>
<dbReference type="AlphaFoldDB" id="A0A317MZI8"/>
<dbReference type="InterPro" id="IPR036388">
    <property type="entry name" value="WH-like_DNA-bd_sf"/>
</dbReference>
<dbReference type="PROSITE" id="PS50110">
    <property type="entry name" value="RESPONSE_REGULATORY"/>
    <property type="match status" value="1"/>
</dbReference>
<evidence type="ECO:0000313" key="6">
    <source>
        <dbReference type="EMBL" id="PWV64702.1"/>
    </source>
</evidence>
<dbReference type="Proteomes" id="UP000246569">
    <property type="component" value="Unassembled WGS sequence"/>
</dbReference>
<protein>
    <submittedName>
        <fullName evidence="6">DNA-binding response OmpR family regulator</fullName>
    </submittedName>
</protein>
<dbReference type="Pfam" id="PF00072">
    <property type="entry name" value="Response_reg"/>
    <property type="match status" value="1"/>
</dbReference>
<evidence type="ECO:0000313" key="7">
    <source>
        <dbReference type="Proteomes" id="UP000246569"/>
    </source>
</evidence>
<dbReference type="SUPFAM" id="SSF46894">
    <property type="entry name" value="C-terminal effector domain of the bipartite response regulators"/>
    <property type="match status" value="1"/>
</dbReference>
<dbReference type="GO" id="GO:0000976">
    <property type="term" value="F:transcription cis-regulatory region binding"/>
    <property type="evidence" value="ECO:0007669"/>
    <property type="project" value="TreeGrafter"/>
</dbReference>
<evidence type="ECO:0000256" key="1">
    <source>
        <dbReference type="ARBA" id="ARBA00023125"/>
    </source>
</evidence>
<dbReference type="PROSITE" id="PS51755">
    <property type="entry name" value="OMPR_PHOB"/>
    <property type="match status" value="1"/>
</dbReference>
<reference evidence="6 7" key="1">
    <citation type="submission" date="2018-05" db="EMBL/GenBank/DDBJ databases">
        <title>Genomic Encyclopedia of Type Strains, Phase IV (KMG-IV): sequencing the most valuable type-strain genomes for metagenomic binning, comparative biology and taxonomic classification.</title>
        <authorList>
            <person name="Goeker M."/>
        </authorList>
    </citation>
    <scope>NUCLEOTIDE SEQUENCE [LARGE SCALE GENOMIC DNA]</scope>
    <source>
        <strain evidence="6 7">DSM 23606</strain>
    </source>
</reference>
<keyword evidence="7" id="KW-1185">Reference proteome</keyword>
<dbReference type="Gene3D" id="3.40.50.2300">
    <property type="match status" value="1"/>
</dbReference>
<feature type="modified residue" description="4-aspartylphosphate" evidence="2">
    <location>
        <position position="62"/>
    </location>
</feature>
<organism evidence="6 7">
    <name type="scientific">Plasticicumulans acidivorans</name>
    <dbReference type="NCBI Taxonomy" id="886464"/>
    <lineage>
        <taxon>Bacteria</taxon>
        <taxon>Pseudomonadati</taxon>
        <taxon>Pseudomonadota</taxon>
        <taxon>Gammaproteobacteria</taxon>
        <taxon>Candidatus Competibacteraceae</taxon>
        <taxon>Plasticicumulans</taxon>
    </lineage>
</organism>
<dbReference type="InterPro" id="IPR001867">
    <property type="entry name" value="OmpR/PhoB-type_DNA-bd"/>
</dbReference>
<accession>A0A317MZI8</accession>
<dbReference type="PANTHER" id="PTHR48111:SF36">
    <property type="entry name" value="TRANSCRIPTIONAL REGULATORY PROTEIN CUTR"/>
    <property type="match status" value="1"/>
</dbReference>
<name>A0A317MZI8_9GAMM</name>
<feature type="domain" description="OmpR/PhoB-type" evidence="5">
    <location>
        <begin position="135"/>
        <end position="233"/>
    </location>
</feature>
<dbReference type="EMBL" id="QGTJ01000002">
    <property type="protein sequence ID" value="PWV64702.1"/>
    <property type="molecule type" value="Genomic_DNA"/>
</dbReference>
<keyword evidence="1 3" id="KW-0238">DNA-binding</keyword>
<feature type="domain" description="Response regulatory" evidence="4">
    <location>
        <begin position="13"/>
        <end position="127"/>
    </location>
</feature>
<comment type="caution">
    <text evidence="6">The sequence shown here is derived from an EMBL/GenBank/DDBJ whole genome shotgun (WGS) entry which is preliminary data.</text>
</comment>
<gene>
    <name evidence="6" type="ORF">C7443_102355</name>
</gene>
<evidence type="ECO:0000256" key="3">
    <source>
        <dbReference type="PROSITE-ProRule" id="PRU01091"/>
    </source>
</evidence>
<dbReference type="Gene3D" id="1.10.10.10">
    <property type="entry name" value="Winged helix-like DNA-binding domain superfamily/Winged helix DNA-binding domain"/>
    <property type="match status" value="1"/>
</dbReference>
<dbReference type="Pfam" id="PF00486">
    <property type="entry name" value="Trans_reg_C"/>
    <property type="match status" value="1"/>
</dbReference>
<dbReference type="InterPro" id="IPR016032">
    <property type="entry name" value="Sig_transdc_resp-reg_C-effctor"/>
</dbReference>
<dbReference type="CDD" id="cd00383">
    <property type="entry name" value="trans_reg_C"/>
    <property type="match status" value="1"/>
</dbReference>
<dbReference type="GO" id="GO:0000156">
    <property type="term" value="F:phosphorelay response regulator activity"/>
    <property type="evidence" value="ECO:0007669"/>
    <property type="project" value="TreeGrafter"/>
</dbReference>
<dbReference type="SMART" id="SM00448">
    <property type="entry name" value="REC"/>
    <property type="match status" value="1"/>
</dbReference>
<dbReference type="GO" id="GO:0005829">
    <property type="term" value="C:cytosol"/>
    <property type="evidence" value="ECO:0007669"/>
    <property type="project" value="TreeGrafter"/>
</dbReference>
<dbReference type="PANTHER" id="PTHR48111">
    <property type="entry name" value="REGULATOR OF RPOS"/>
    <property type="match status" value="1"/>
</dbReference>
<dbReference type="InterPro" id="IPR011006">
    <property type="entry name" value="CheY-like_superfamily"/>
</dbReference>
<feature type="DNA-binding region" description="OmpR/PhoB-type" evidence="3">
    <location>
        <begin position="135"/>
        <end position="233"/>
    </location>
</feature>
<dbReference type="GO" id="GO:0006355">
    <property type="term" value="P:regulation of DNA-templated transcription"/>
    <property type="evidence" value="ECO:0007669"/>
    <property type="project" value="InterPro"/>
</dbReference>
<keyword evidence="2" id="KW-0597">Phosphoprotein</keyword>
<dbReference type="GO" id="GO:0032993">
    <property type="term" value="C:protein-DNA complex"/>
    <property type="evidence" value="ECO:0007669"/>
    <property type="project" value="TreeGrafter"/>
</dbReference>
<dbReference type="Gene3D" id="6.10.250.690">
    <property type="match status" value="1"/>
</dbReference>
<evidence type="ECO:0000259" key="4">
    <source>
        <dbReference type="PROSITE" id="PS50110"/>
    </source>
</evidence>
<evidence type="ECO:0000256" key="2">
    <source>
        <dbReference type="PROSITE-ProRule" id="PRU00169"/>
    </source>
</evidence>
<proteinExistence type="predicted"/>
<dbReference type="SMART" id="SM00862">
    <property type="entry name" value="Trans_reg_C"/>
    <property type="match status" value="1"/>
</dbReference>
<dbReference type="SUPFAM" id="SSF52172">
    <property type="entry name" value="CheY-like"/>
    <property type="match status" value="1"/>
</dbReference>
<dbReference type="InterPro" id="IPR001789">
    <property type="entry name" value="Sig_transdc_resp-reg_receiver"/>
</dbReference>
<dbReference type="InterPro" id="IPR039420">
    <property type="entry name" value="WalR-like"/>
</dbReference>
<evidence type="ECO:0000259" key="5">
    <source>
        <dbReference type="PROSITE" id="PS51755"/>
    </source>
</evidence>